<dbReference type="EMBL" id="AP011532">
    <property type="protein sequence ID" value="BAI61362.1"/>
    <property type="molecule type" value="Genomic_DNA"/>
</dbReference>
<evidence type="ECO:0000313" key="2">
    <source>
        <dbReference type="Proteomes" id="UP000001882"/>
    </source>
</evidence>
<protein>
    <submittedName>
        <fullName evidence="1">Uncharacterized protein</fullName>
    </submittedName>
</protein>
<dbReference type="eggNOG" id="arCOG05206">
    <property type="taxonomic scope" value="Archaea"/>
</dbReference>
<reference evidence="2" key="3">
    <citation type="journal article" date="2011" name="PLoS ONE">
        <title>Genome sequence of a mesophilic hydrogenotrophic methanogen Methanocella paludicola, the first cultivated representative of the order Methanocellales.</title>
        <authorList>
            <person name="Sakai S."/>
            <person name="Takaki Y."/>
            <person name="Shimamura S."/>
            <person name="Sekine M."/>
            <person name="Tajima T."/>
            <person name="Kosugi H."/>
            <person name="Ichikawa N."/>
            <person name="Tasumi E."/>
            <person name="Hiraki A.T."/>
            <person name="Shimizu A."/>
            <person name="Kato Y."/>
            <person name="Nishiko R."/>
            <person name="Mori K."/>
            <person name="Fujita N."/>
            <person name="Imachi H."/>
            <person name="Takai K."/>
        </authorList>
    </citation>
    <scope>NUCLEOTIDE SEQUENCE [LARGE SCALE GENOMIC DNA]</scope>
    <source>
        <strain evidence="2">DSM 17711 / JCM 13418 / NBRC 101707 / SANAE</strain>
    </source>
</reference>
<dbReference type="GeneID" id="8681266"/>
<dbReference type="STRING" id="304371.MCP_1290"/>
<dbReference type="KEGG" id="mpd:MCP_1290"/>
<evidence type="ECO:0000313" key="1">
    <source>
        <dbReference type="EMBL" id="BAI61362.1"/>
    </source>
</evidence>
<sequence length="167" mass="18863">MSHPLEAYFSENKSGAITDEQAKDSIAGLVNDPALLQDVCAMFAVEINSADRCFAVGEVYDVEDERYGCLTVLSEDVVNVIGAESLQETHEEINYTLLCAYLEYRRFCQEVQKTYDAWDDYLEFVMQKSFVTLFKNGVRARLIHTDAIGKAAMPVVAFIVYQNYAEL</sequence>
<organism evidence="1 2">
    <name type="scientific">Methanocella paludicola (strain DSM 17711 / JCM 13418 / NBRC 101707 / SANAE)</name>
    <dbReference type="NCBI Taxonomy" id="304371"/>
    <lineage>
        <taxon>Archaea</taxon>
        <taxon>Methanobacteriati</taxon>
        <taxon>Methanobacteriota</taxon>
        <taxon>Stenosarchaea group</taxon>
        <taxon>Methanomicrobia</taxon>
        <taxon>Methanocellales</taxon>
        <taxon>Methanocellaceae</taxon>
        <taxon>Methanocella</taxon>
    </lineage>
</organism>
<name>D1YY40_METPS</name>
<dbReference type="Proteomes" id="UP000001882">
    <property type="component" value="Chromosome"/>
</dbReference>
<dbReference type="InParanoid" id="D1YY40"/>
<reference evidence="1 2" key="1">
    <citation type="journal article" date="2007" name="Appl. Environ. Microbiol.">
        <title>Isolation of key methanogens for global methane emission from rice paddy fields: a novel isolate affiliated with the clone cluster rice cluster I.</title>
        <authorList>
            <person name="Sakai S."/>
            <person name="Imachi H."/>
            <person name="Sekiguchi Y."/>
            <person name="Ohashi A."/>
            <person name="Harada H."/>
            <person name="Kamagata Y."/>
        </authorList>
    </citation>
    <scope>NUCLEOTIDE SEQUENCE [LARGE SCALE GENOMIC DNA]</scope>
    <source>
        <strain evidence="2">DSM 17711 / JCM 13418 / NBRC 101707 / SANAE</strain>
    </source>
</reference>
<proteinExistence type="predicted"/>
<gene>
    <name evidence="1" type="ordered locus">MCP_1290</name>
</gene>
<keyword evidence="2" id="KW-1185">Reference proteome</keyword>
<dbReference type="RefSeq" id="WP_012900041.1">
    <property type="nucleotide sequence ID" value="NC_013665.1"/>
</dbReference>
<accession>D1YY40</accession>
<dbReference type="AlphaFoldDB" id="D1YY40"/>
<reference evidence="1 2" key="2">
    <citation type="journal article" date="2008" name="Int. J. Syst. Evol. Microbiol.">
        <title>Methanocella paludicola gen. nov., sp. nov., a methane-producing archaeon, the first isolate of the lineage 'Rice Cluster I', and proposal of the new archaeal order Methanocellales ord. nov.</title>
        <authorList>
            <person name="Sakai S."/>
            <person name="Imachi H."/>
            <person name="Hanada S."/>
            <person name="Ohashi A."/>
            <person name="Harada H."/>
            <person name="Kamagata Y."/>
        </authorList>
    </citation>
    <scope>NUCLEOTIDE SEQUENCE [LARGE SCALE GENOMIC DNA]</scope>
    <source>
        <strain evidence="2">DSM 17711 / JCM 13418 / NBRC 101707 / SANAE</strain>
    </source>
</reference>